<feature type="signal peptide" evidence="1">
    <location>
        <begin position="1"/>
        <end position="21"/>
    </location>
</feature>
<feature type="chain" id="PRO_5012049055" description="Adhesin domain-containing protein" evidence="1">
    <location>
        <begin position="22"/>
        <end position="295"/>
    </location>
</feature>
<dbReference type="RefSeq" id="WP_076499977.1">
    <property type="nucleotide sequence ID" value="NZ_FTOP01000005.1"/>
</dbReference>
<dbReference type="OrthoDB" id="942237at2"/>
<sequence>MLRVLCLLLCLSFWSESPLIAQISKEFTVEERHGYNLVHVDFNVYKGITDVKRKHGDRPIYIQSHLSKVNILPSFSHEIKDGVLRAQLHHRNVESETLGKSLSYKLFSSDNEDFDHKWDLGLSSNHLYDLNLYFGIGKANLDFSNIPVSNCTIRSASADIKLDYSKRIANSVTMDTMVVAINMGNLDAYNINYANAENMFFEINYGTLNLSFSEGVIHDLKVSAVIGAGKVNLTLPDQNQPYRLKIKSTPMCRTSLPAYLKDIGDKTYVSKAYKADAPDLVDMVIDISVGSLVVK</sequence>
<proteinExistence type="predicted"/>
<evidence type="ECO:0000313" key="2">
    <source>
        <dbReference type="EMBL" id="SIS80092.1"/>
    </source>
</evidence>
<evidence type="ECO:0000256" key="1">
    <source>
        <dbReference type="SAM" id="SignalP"/>
    </source>
</evidence>
<dbReference type="EMBL" id="FTOP01000005">
    <property type="protein sequence ID" value="SIS80092.1"/>
    <property type="molecule type" value="Genomic_DNA"/>
</dbReference>
<evidence type="ECO:0008006" key="4">
    <source>
        <dbReference type="Google" id="ProtNLM"/>
    </source>
</evidence>
<name>A0A1N7M220_9BACT</name>
<dbReference type="AlphaFoldDB" id="A0A1N7M220"/>
<keyword evidence="1" id="KW-0732">Signal</keyword>
<organism evidence="2 3">
    <name type="scientific">Belliella pelovolcani</name>
    <dbReference type="NCBI Taxonomy" id="529505"/>
    <lineage>
        <taxon>Bacteria</taxon>
        <taxon>Pseudomonadati</taxon>
        <taxon>Bacteroidota</taxon>
        <taxon>Cytophagia</taxon>
        <taxon>Cytophagales</taxon>
        <taxon>Cyclobacteriaceae</taxon>
        <taxon>Belliella</taxon>
    </lineage>
</organism>
<protein>
    <recommendedName>
        <fullName evidence="4">Adhesin domain-containing protein</fullName>
    </recommendedName>
</protein>
<dbReference type="STRING" id="529505.SAMN05421761_10519"/>
<keyword evidence="3" id="KW-1185">Reference proteome</keyword>
<accession>A0A1N7M220</accession>
<evidence type="ECO:0000313" key="3">
    <source>
        <dbReference type="Proteomes" id="UP000186026"/>
    </source>
</evidence>
<gene>
    <name evidence="2" type="ORF">SAMN05421761_10519</name>
</gene>
<reference evidence="3" key="1">
    <citation type="submission" date="2017-01" db="EMBL/GenBank/DDBJ databases">
        <authorList>
            <person name="Varghese N."/>
            <person name="Submissions S."/>
        </authorList>
    </citation>
    <scope>NUCLEOTIDE SEQUENCE [LARGE SCALE GENOMIC DNA]</scope>
    <source>
        <strain evidence="3">DSM 46698</strain>
    </source>
</reference>
<dbReference type="Proteomes" id="UP000186026">
    <property type="component" value="Unassembled WGS sequence"/>
</dbReference>